<evidence type="ECO:0000256" key="7">
    <source>
        <dbReference type="RuleBase" id="RU003322"/>
    </source>
</evidence>
<keyword evidence="5" id="KW-0346">Stress response</keyword>
<dbReference type="InterPro" id="IPR029047">
    <property type="entry name" value="HSP70_peptide-bd_sf"/>
</dbReference>
<dbReference type="GO" id="GO:0005524">
    <property type="term" value="F:ATP binding"/>
    <property type="evidence" value="ECO:0007669"/>
    <property type="project" value="UniProtKB-KW"/>
</dbReference>
<evidence type="ECO:0000256" key="1">
    <source>
        <dbReference type="ARBA" id="ARBA00007381"/>
    </source>
</evidence>
<proteinExistence type="inferred from homology"/>
<dbReference type="Gene3D" id="3.30.420.40">
    <property type="match status" value="2"/>
</dbReference>
<evidence type="ECO:0000256" key="8">
    <source>
        <dbReference type="SAM" id="MobiDB-lite"/>
    </source>
</evidence>
<evidence type="ECO:0000256" key="6">
    <source>
        <dbReference type="ARBA" id="ARBA00023186"/>
    </source>
</evidence>
<accession>A0A101Q1S6</accession>
<dbReference type="Gene3D" id="3.90.640.10">
    <property type="entry name" value="Actin, Chain A, domain 4"/>
    <property type="match status" value="1"/>
</dbReference>
<dbReference type="PROSITE" id="PS01036">
    <property type="entry name" value="HSP70_3"/>
    <property type="match status" value="1"/>
</dbReference>
<keyword evidence="11" id="KW-1185">Reference proteome</keyword>
<dbReference type="Gene3D" id="3.40.50.11980">
    <property type="match status" value="1"/>
</dbReference>
<keyword evidence="3 7" id="KW-0547">Nucleotide-binding</keyword>
<keyword evidence="4 7" id="KW-0067">ATP-binding</keyword>
<dbReference type="RefSeq" id="WP_014675567.1">
    <property type="nucleotide sequence ID" value="NZ_KQ948361.1"/>
</dbReference>
<dbReference type="Gene3D" id="2.60.34.10">
    <property type="entry name" value="Substrate Binding Domain Of DNAk, Chain A, domain 1"/>
    <property type="match status" value="1"/>
</dbReference>
<comment type="caution">
    <text evidence="10">The sequence shown here is derived from an EMBL/GenBank/DDBJ whole genome shotgun (WGS) entry which is preliminary data.</text>
</comment>
<gene>
    <name evidence="10" type="ORF">AQJ11_27870</name>
</gene>
<dbReference type="Pfam" id="PF11977">
    <property type="entry name" value="RNase_Zc3h12a"/>
    <property type="match status" value="1"/>
</dbReference>
<evidence type="ECO:0000313" key="10">
    <source>
        <dbReference type="EMBL" id="KUN21723.1"/>
    </source>
</evidence>
<dbReference type="AlphaFoldDB" id="A0A101Q1S6"/>
<dbReference type="SUPFAM" id="SSF53067">
    <property type="entry name" value="Actin-like ATPase domain"/>
    <property type="match status" value="2"/>
</dbReference>
<dbReference type="InterPro" id="IPR013126">
    <property type="entry name" value="Hsp_70_fam"/>
</dbReference>
<evidence type="ECO:0000256" key="4">
    <source>
        <dbReference type="ARBA" id="ARBA00022840"/>
    </source>
</evidence>
<dbReference type="FunFam" id="3.30.420.40:FF:000028">
    <property type="entry name" value="heat shock 70 kDa protein-like"/>
    <property type="match status" value="1"/>
</dbReference>
<dbReference type="InterPro" id="IPR018181">
    <property type="entry name" value="Heat_shock_70_CS"/>
</dbReference>
<reference evidence="10 11" key="1">
    <citation type="submission" date="2015-10" db="EMBL/GenBank/DDBJ databases">
        <title>Draft genome sequence of Streptomyces corchorusii DSM 40340, type strain for the species Streptomyces corchorusii.</title>
        <authorList>
            <person name="Ruckert C."/>
            <person name="Winkler A."/>
            <person name="Kalinowski J."/>
            <person name="Kampfer P."/>
            <person name="Glaeser S."/>
        </authorList>
    </citation>
    <scope>NUCLEOTIDE SEQUENCE [LARGE SCALE GENOMIC DNA]</scope>
    <source>
        <strain evidence="10 11">DSM 40340</strain>
    </source>
</reference>
<comment type="similarity">
    <text evidence="1 7">Belongs to the heat shock protein 70 family.</text>
</comment>
<dbReference type="GO" id="GO:0140662">
    <property type="term" value="F:ATP-dependent protein folding chaperone"/>
    <property type="evidence" value="ECO:0007669"/>
    <property type="project" value="InterPro"/>
</dbReference>
<dbReference type="PANTHER" id="PTHR19375">
    <property type="entry name" value="HEAT SHOCK PROTEIN 70KDA"/>
    <property type="match status" value="1"/>
</dbReference>
<name>A0A101Q1S6_STRCK</name>
<evidence type="ECO:0000259" key="9">
    <source>
        <dbReference type="Pfam" id="PF11977"/>
    </source>
</evidence>
<dbReference type="InterPro" id="IPR043129">
    <property type="entry name" value="ATPase_NBD"/>
</dbReference>
<evidence type="ECO:0000256" key="5">
    <source>
        <dbReference type="ARBA" id="ARBA00023016"/>
    </source>
</evidence>
<sequence>MTATGIDFGTTNSVAAQWTGGEFAEVLEIGGHGLDATWRRPGFERLYPSVVGTSSLRAGTLFGWEAKLRSERAVEACKRMLREEPLVTIGGERFAATTAAAAVFRSMVVAAQDEAATDIDEAVITVPANATGAARFRTREAARAAGITVRALLNEPTAAAIAYAHYLEEEGEFLVFDWGGGTMDATLLLHDDGFFDEKASRGVNRLGGLEIDERLRRMVLERSPARRAWTESEKRQFRLDIERSKILLSQQESVSVLTPDGASVEIGQDEFSYEIQDLITRALEPVEECLAQAQLDPDDLTAVLMIGGSSQIPAVRAAVAEALDRDPVSVEAFDPMTAVAEGAAICAAAMAGELNSIIRVVNTHALGTVTTGSDGNRRFSTLIPRNLRLPQQRVKSYEPNKDHVTKLTVEVWEGAPDRPVEHPDNVKLTELRLTYPEPCRDRSEGVFDLEFTYSKEGLLSVKATLQRTGEVVLNGEVKVFGDGAVEPEVTKELERLLALSPASRPVPRPTHPQTPAGRPRQAGESTEPLVVDGSNLAWNGRPPRTQGGRPSFAALQAAVTALRFKHPQRDIHVVVDASLRHQVSAEERPLVEQAVAEHHVVQPPAGTEGRGDALVISIAEEVGGIIVSNDNFAPFQKDSPWLLSKGRVMGATQSHGVWVFTARTPNPAAGAVRH</sequence>
<evidence type="ECO:0000313" key="11">
    <source>
        <dbReference type="Proteomes" id="UP000053398"/>
    </source>
</evidence>
<dbReference type="Pfam" id="PF00012">
    <property type="entry name" value="HSP70"/>
    <property type="match status" value="1"/>
</dbReference>
<dbReference type="EMBL" id="LMWP01000030">
    <property type="protein sequence ID" value="KUN21723.1"/>
    <property type="molecule type" value="Genomic_DNA"/>
</dbReference>
<feature type="region of interest" description="Disordered" evidence="8">
    <location>
        <begin position="499"/>
        <end position="527"/>
    </location>
</feature>
<organism evidence="10 11">
    <name type="scientific">Streptomyces corchorusii</name>
    <name type="common">Streptomyces chibaensis</name>
    <dbReference type="NCBI Taxonomy" id="1903"/>
    <lineage>
        <taxon>Bacteria</taxon>
        <taxon>Bacillati</taxon>
        <taxon>Actinomycetota</taxon>
        <taxon>Actinomycetes</taxon>
        <taxon>Kitasatosporales</taxon>
        <taxon>Streptomycetaceae</taxon>
        <taxon>Streptomyces</taxon>
    </lineage>
</organism>
<feature type="domain" description="RNase NYN" evidence="9">
    <location>
        <begin position="527"/>
        <end position="639"/>
    </location>
</feature>
<dbReference type="InterPro" id="IPR021869">
    <property type="entry name" value="RNase_Zc3h12_NYN"/>
</dbReference>
<evidence type="ECO:0000256" key="3">
    <source>
        <dbReference type="ARBA" id="ARBA00022741"/>
    </source>
</evidence>
<dbReference type="PRINTS" id="PR00301">
    <property type="entry name" value="HEATSHOCK70"/>
</dbReference>
<evidence type="ECO:0000256" key="2">
    <source>
        <dbReference type="ARBA" id="ARBA00022553"/>
    </source>
</evidence>
<keyword evidence="6" id="KW-0143">Chaperone</keyword>
<keyword evidence="2" id="KW-0597">Phosphoprotein</keyword>
<dbReference type="SUPFAM" id="SSF100920">
    <property type="entry name" value="Heat shock protein 70kD (HSP70), peptide-binding domain"/>
    <property type="match status" value="1"/>
</dbReference>
<protein>
    <submittedName>
        <fullName evidence="10">Heat-shock protein</fullName>
    </submittedName>
</protein>
<dbReference type="Proteomes" id="UP000053398">
    <property type="component" value="Unassembled WGS sequence"/>
</dbReference>